<proteinExistence type="predicted"/>
<dbReference type="OMA" id="FCINDRR"/>
<accession>A0A9Q0RQZ8</accession>
<evidence type="ECO:0000313" key="2">
    <source>
        <dbReference type="Proteomes" id="UP001142055"/>
    </source>
</evidence>
<protein>
    <submittedName>
        <fullName evidence="1">Uncharacterized protein</fullName>
    </submittedName>
</protein>
<reference evidence="1" key="1">
    <citation type="submission" date="2022-12" db="EMBL/GenBank/DDBJ databases">
        <title>Genome assemblies of Blomia tropicalis.</title>
        <authorList>
            <person name="Cui Y."/>
        </authorList>
    </citation>
    <scope>NUCLEOTIDE SEQUENCE</scope>
    <source>
        <tissue evidence="1">Adult mites</tissue>
    </source>
</reference>
<comment type="caution">
    <text evidence="1">The sequence shown here is derived from an EMBL/GenBank/DDBJ whole genome shotgun (WGS) entry which is preliminary data.</text>
</comment>
<gene>
    <name evidence="1" type="ORF">RDWZM_001874</name>
</gene>
<keyword evidence="2" id="KW-1185">Reference proteome</keyword>
<sequence>MITSCIRSFNVDHPSNQVNSLHFKSKLIEQIKLSNEQANFVLLKYFNNNNEQQSIENDHEITEKINLIQACFKHVDICHNLDLFSLPLNELQNRINILKEVGFIHLEINLINSIPLLMSKTLVDLKQCGFYPTDGNPFLRILQFLVSKQLMTQNESEIMGQESKWINDIDQYQLCEIRSRCLTFVLRTLLDCSEHVAAHIIENYNSSRGFDNISFTQLITNLNIIIEEVKLPINQLIKYFNILANQEPEKLKQLANISIFKENNNLRYTFFTRQRLLQIKPHHIKERVDLLVKKYKCTGQQLNETIAILDLPVEEIEELFSKYNQCDQLKTFSNNKHFLRLIMNIDLALNNVKNMDERKISTRHTTLRNLLKPNSKFMSMVKNSTFRLTLNSFTQLHFDSSLKDVKHRIGWNKMGKQSLNSINAESIVSYFRQERLSDQQIQNGLYLIYCPFETVKTVWEEMFDYDEVRRSNIDWRNHPYVLQLLFHFIERMNRH</sequence>
<dbReference type="AlphaFoldDB" id="A0A9Q0RQZ8"/>
<evidence type="ECO:0000313" key="1">
    <source>
        <dbReference type="EMBL" id="KAJ6223329.1"/>
    </source>
</evidence>
<organism evidence="1 2">
    <name type="scientific">Blomia tropicalis</name>
    <name type="common">Mite</name>
    <dbReference type="NCBI Taxonomy" id="40697"/>
    <lineage>
        <taxon>Eukaryota</taxon>
        <taxon>Metazoa</taxon>
        <taxon>Ecdysozoa</taxon>
        <taxon>Arthropoda</taxon>
        <taxon>Chelicerata</taxon>
        <taxon>Arachnida</taxon>
        <taxon>Acari</taxon>
        <taxon>Acariformes</taxon>
        <taxon>Sarcoptiformes</taxon>
        <taxon>Astigmata</taxon>
        <taxon>Glycyphagoidea</taxon>
        <taxon>Echimyopodidae</taxon>
        <taxon>Blomia</taxon>
    </lineage>
</organism>
<dbReference type="Proteomes" id="UP001142055">
    <property type="component" value="Chromosome 1"/>
</dbReference>
<name>A0A9Q0RQZ8_BLOTA</name>
<dbReference type="EMBL" id="JAPWDV010000001">
    <property type="protein sequence ID" value="KAJ6223329.1"/>
    <property type="molecule type" value="Genomic_DNA"/>
</dbReference>